<organism evidence="2">
    <name type="scientific">termite gut metagenome</name>
    <dbReference type="NCBI Taxonomy" id="433724"/>
    <lineage>
        <taxon>unclassified sequences</taxon>
        <taxon>metagenomes</taxon>
        <taxon>organismal metagenomes</taxon>
    </lineage>
</organism>
<evidence type="ECO:0000313" key="2">
    <source>
        <dbReference type="EMBL" id="KAA6337252.1"/>
    </source>
</evidence>
<name>A0A5J4RUZ0_9ZZZZ</name>
<gene>
    <name evidence="2" type="ORF">EZS27_014649</name>
</gene>
<dbReference type="AlphaFoldDB" id="A0A5J4RUZ0"/>
<evidence type="ECO:0000259" key="1">
    <source>
        <dbReference type="Pfam" id="PF01243"/>
    </source>
</evidence>
<protein>
    <recommendedName>
        <fullName evidence="1">Pyridoxamine 5'-phosphate oxidase N-terminal domain-containing protein</fullName>
    </recommendedName>
</protein>
<reference evidence="2" key="1">
    <citation type="submission" date="2019-03" db="EMBL/GenBank/DDBJ databases">
        <title>Single cell metagenomics reveals metabolic interactions within the superorganism composed of flagellate Streblomastix strix and complex community of Bacteroidetes bacteria on its surface.</title>
        <authorList>
            <person name="Treitli S.C."/>
            <person name="Kolisko M."/>
            <person name="Husnik F."/>
            <person name="Keeling P."/>
            <person name="Hampl V."/>
        </authorList>
    </citation>
    <scope>NUCLEOTIDE SEQUENCE</scope>
    <source>
        <strain evidence="2">STM</strain>
    </source>
</reference>
<comment type="caution">
    <text evidence="2">The sequence shown here is derived from an EMBL/GenBank/DDBJ whole genome shotgun (WGS) entry which is preliminary data.</text>
</comment>
<sequence length="141" mass="16356">MKTLQDCIKFANENPECYLATTEGNQPRVRALGFWFADETGFYFQTASVKEIPSQLKNNPKVEACFYHRENPTGTMLRVAGETEFLDDIALKEKAMNDRPFLKYLGLTAQSPELVLFRIPRGEAYFWTMENNLNPKEMIRF</sequence>
<accession>A0A5J4RUZ0</accession>
<proteinExistence type="predicted"/>
<dbReference type="InterPro" id="IPR012349">
    <property type="entry name" value="Split_barrel_FMN-bd"/>
</dbReference>
<dbReference type="SUPFAM" id="SSF50475">
    <property type="entry name" value="FMN-binding split barrel"/>
    <property type="match status" value="1"/>
</dbReference>
<dbReference type="InterPro" id="IPR011576">
    <property type="entry name" value="Pyridox_Oxase_N"/>
</dbReference>
<dbReference type="EMBL" id="SNRY01000716">
    <property type="protein sequence ID" value="KAA6337252.1"/>
    <property type="molecule type" value="Genomic_DNA"/>
</dbReference>
<dbReference type="Gene3D" id="2.30.110.10">
    <property type="entry name" value="Electron Transport, Fmn-binding Protein, Chain A"/>
    <property type="match status" value="1"/>
</dbReference>
<dbReference type="Pfam" id="PF01243">
    <property type="entry name" value="PNPOx_N"/>
    <property type="match status" value="1"/>
</dbReference>
<feature type="domain" description="Pyridoxamine 5'-phosphate oxidase N-terminal" evidence="1">
    <location>
        <begin position="10"/>
        <end position="96"/>
    </location>
</feature>